<gene>
    <name evidence="2" type="ORF">K5V21_14990</name>
</gene>
<feature type="transmembrane region" description="Helical" evidence="1">
    <location>
        <begin position="6"/>
        <end position="28"/>
    </location>
</feature>
<dbReference type="RefSeq" id="WP_204593997.1">
    <property type="nucleotide sequence ID" value="NZ_JAFBDA010000003.1"/>
</dbReference>
<accession>A0ABS7L1M0</accession>
<comment type="caution">
    <text evidence="2">The sequence shown here is derived from an EMBL/GenBank/DDBJ whole genome shotgun (WGS) entry which is preliminary data.</text>
</comment>
<dbReference type="EMBL" id="JAIKTU010000013">
    <property type="protein sequence ID" value="MBY0756753.1"/>
    <property type="molecule type" value="Genomic_DNA"/>
</dbReference>
<keyword evidence="1" id="KW-1133">Transmembrane helix</keyword>
<proteinExistence type="predicted"/>
<protein>
    <submittedName>
        <fullName evidence="2">MetS family NSS transporter small subunit</fullName>
    </submittedName>
</protein>
<keyword evidence="3" id="KW-1185">Reference proteome</keyword>
<keyword evidence="1" id="KW-0812">Transmembrane</keyword>
<organism evidence="2 3">
    <name type="scientific">Clostridium sardiniense</name>
    <name type="common">Clostridium absonum</name>
    <dbReference type="NCBI Taxonomy" id="29369"/>
    <lineage>
        <taxon>Bacteria</taxon>
        <taxon>Bacillati</taxon>
        <taxon>Bacillota</taxon>
        <taxon>Clostridia</taxon>
        <taxon>Eubacteriales</taxon>
        <taxon>Clostridiaceae</taxon>
        <taxon>Clostridium</taxon>
    </lineage>
</organism>
<evidence type="ECO:0000313" key="2">
    <source>
        <dbReference type="EMBL" id="MBY0756753.1"/>
    </source>
</evidence>
<keyword evidence="1" id="KW-0472">Membrane</keyword>
<name>A0ABS7L1M0_CLOSR</name>
<dbReference type="NCBIfam" id="NF033493">
    <property type="entry name" value="MetS_like_NSS"/>
    <property type="match status" value="1"/>
</dbReference>
<sequence length="39" mass="4305">MTTAALVLFALGSTVLWGGLILTIGIFFHNEKKDREELV</sequence>
<evidence type="ECO:0000256" key="1">
    <source>
        <dbReference type="SAM" id="Phobius"/>
    </source>
</evidence>
<evidence type="ECO:0000313" key="3">
    <source>
        <dbReference type="Proteomes" id="UP001299068"/>
    </source>
</evidence>
<dbReference type="Proteomes" id="UP001299068">
    <property type="component" value="Unassembled WGS sequence"/>
</dbReference>
<reference evidence="2 3" key="1">
    <citation type="journal article" date="2021" name="Cell Host Microbe">
        <title>in vivo commensal control of Clostridioides difficile virulence.</title>
        <authorList>
            <person name="Girinathan B.P."/>
            <person name="Dibenedetto N."/>
            <person name="Worley J.N."/>
            <person name="Peltier J."/>
            <person name="Arrieta-Ortiz M.L."/>
            <person name="Rupa Christinal Immanuel S."/>
            <person name="Lavin R."/>
            <person name="Delaney M.L."/>
            <person name="Cummins C."/>
            <person name="Hoffmann M."/>
            <person name="Luo Y."/>
            <person name="Gonzalez-Escalona N."/>
            <person name="Allard M."/>
            <person name="Onderdonk A.B."/>
            <person name="Gerber G.K."/>
            <person name="Sonenshein A.L."/>
            <person name="Baliga N."/>
            <person name="Dupuy B."/>
            <person name="Bry L."/>
        </authorList>
    </citation>
    <scope>NUCLEOTIDE SEQUENCE [LARGE SCALE GENOMIC DNA]</scope>
    <source>
        <strain evidence="2 3">DSM 599</strain>
    </source>
</reference>